<dbReference type="Proteomes" id="UP001501532">
    <property type="component" value="Unassembled WGS sequence"/>
</dbReference>
<name>A0ABP6M0C4_9ACTN</name>
<keyword evidence="3" id="KW-1185">Reference proteome</keyword>
<reference evidence="3" key="1">
    <citation type="journal article" date="2019" name="Int. J. Syst. Evol. Microbiol.">
        <title>The Global Catalogue of Microorganisms (GCM) 10K type strain sequencing project: providing services to taxonomists for standard genome sequencing and annotation.</title>
        <authorList>
            <consortium name="The Broad Institute Genomics Platform"/>
            <consortium name="The Broad Institute Genome Sequencing Center for Infectious Disease"/>
            <person name="Wu L."/>
            <person name="Ma J."/>
        </authorList>
    </citation>
    <scope>NUCLEOTIDE SEQUENCE [LARGE SCALE GENOMIC DNA]</scope>
    <source>
        <strain evidence="3">JCM 9091</strain>
    </source>
</reference>
<feature type="region of interest" description="Disordered" evidence="1">
    <location>
        <begin position="1"/>
        <end position="90"/>
    </location>
</feature>
<dbReference type="EMBL" id="BAAAUF010000055">
    <property type="protein sequence ID" value="GAA3065427.1"/>
    <property type="molecule type" value="Genomic_DNA"/>
</dbReference>
<evidence type="ECO:0000313" key="2">
    <source>
        <dbReference type="EMBL" id="GAA3065427.1"/>
    </source>
</evidence>
<evidence type="ECO:0000256" key="1">
    <source>
        <dbReference type="SAM" id="MobiDB-lite"/>
    </source>
</evidence>
<gene>
    <name evidence="2" type="ORF">GCM10010448_56020</name>
</gene>
<protein>
    <submittedName>
        <fullName evidence="2">Uncharacterized protein</fullName>
    </submittedName>
</protein>
<sequence>MDEGRPSTGGSCTSGSTASRSGEAIPPADAHQDSTGGAVTLDHSEVDDNASTVAPGGGRSTRVFRHAGLRGSSTVPEITRQPLKRSHSLG</sequence>
<organism evidence="2 3">
    <name type="scientific">Streptomyces glomeratus</name>
    <dbReference type="NCBI Taxonomy" id="284452"/>
    <lineage>
        <taxon>Bacteria</taxon>
        <taxon>Bacillati</taxon>
        <taxon>Actinomycetota</taxon>
        <taxon>Actinomycetes</taxon>
        <taxon>Kitasatosporales</taxon>
        <taxon>Streptomycetaceae</taxon>
        <taxon>Streptomyces</taxon>
    </lineage>
</organism>
<evidence type="ECO:0000313" key="3">
    <source>
        <dbReference type="Proteomes" id="UP001501532"/>
    </source>
</evidence>
<accession>A0ABP6M0C4</accession>
<feature type="compositionally biased region" description="Low complexity" evidence="1">
    <location>
        <begin position="8"/>
        <end position="22"/>
    </location>
</feature>
<comment type="caution">
    <text evidence="2">The sequence shown here is derived from an EMBL/GenBank/DDBJ whole genome shotgun (WGS) entry which is preliminary data.</text>
</comment>
<proteinExistence type="predicted"/>